<evidence type="ECO:0000313" key="2">
    <source>
        <dbReference type="Proteomes" id="UP000644756"/>
    </source>
</evidence>
<name>A0A917FMY6_9BACL</name>
<dbReference type="RefSeq" id="WP_188528615.1">
    <property type="nucleotide sequence ID" value="NZ_BMGR01000001.1"/>
</dbReference>
<accession>A0A917FMY6</accession>
<reference evidence="1" key="1">
    <citation type="journal article" date="2014" name="Int. J. Syst. Evol. Microbiol.">
        <title>Complete genome sequence of Corynebacterium casei LMG S-19264T (=DSM 44701T), isolated from a smear-ripened cheese.</title>
        <authorList>
            <consortium name="US DOE Joint Genome Institute (JGI-PGF)"/>
            <person name="Walter F."/>
            <person name="Albersmeier A."/>
            <person name="Kalinowski J."/>
            <person name="Ruckert C."/>
        </authorList>
    </citation>
    <scope>NUCLEOTIDE SEQUENCE</scope>
    <source>
        <strain evidence="1">CGMCC 1.12987</strain>
    </source>
</reference>
<protein>
    <submittedName>
        <fullName evidence="1">Uncharacterized protein</fullName>
    </submittedName>
</protein>
<dbReference type="AlphaFoldDB" id="A0A917FMY6"/>
<reference evidence="1" key="2">
    <citation type="submission" date="2020-09" db="EMBL/GenBank/DDBJ databases">
        <authorList>
            <person name="Sun Q."/>
            <person name="Zhou Y."/>
        </authorList>
    </citation>
    <scope>NUCLEOTIDE SEQUENCE</scope>
    <source>
        <strain evidence="1">CGMCC 1.12987</strain>
    </source>
</reference>
<organism evidence="1 2">
    <name type="scientific">Paenibacillus abyssi</name>
    <dbReference type="NCBI Taxonomy" id="1340531"/>
    <lineage>
        <taxon>Bacteria</taxon>
        <taxon>Bacillati</taxon>
        <taxon>Bacillota</taxon>
        <taxon>Bacilli</taxon>
        <taxon>Bacillales</taxon>
        <taxon>Paenibacillaceae</taxon>
        <taxon>Paenibacillus</taxon>
    </lineage>
</organism>
<comment type="caution">
    <text evidence="1">The sequence shown here is derived from an EMBL/GenBank/DDBJ whole genome shotgun (WGS) entry which is preliminary data.</text>
</comment>
<proteinExistence type="predicted"/>
<dbReference type="EMBL" id="BMGR01000001">
    <property type="protein sequence ID" value="GGF90347.1"/>
    <property type="molecule type" value="Genomic_DNA"/>
</dbReference>
<dbReference type="Proteomes" id="UP000644756">
    <property type="component" value="Unassembled WGS sequence"/>
</dbReference>
<keyword evidence="2" id="KW-1185">Reference proteome</keyword>
<gene>
    <name evidence="1" type="ORF">GCM10010916_04630</name>
</gene>
<evidence type="ECO:0000313" key="1">
    <source>
        <dbReference type="EMBL" id="GGF90347.1"/>
    </source>
</evidence>
<sequence length="82" mass="9624">MKERYYSTVEYTDRYGKANKGFEIYSELGKKPTIGDYVDAFKQSGFDVDITDFLNMTFKPKDPANSSFISLRVLRTFKDYTY</sequence>